<evidence type="ECO:0000256" key="3">
    <source>
        <dbReference type="ARBA" id="ARBA00022448"/>
    </source>
</evidence>
<comment type="similarity">
    <text evidence="2 8">Belongs to the mitochondrial carrier (TC 2.A.29) family.</text>
</comment>
<feature type="repeat" description="Solcar" evidence="7">
    <location>
        <begin position="10"/>
        <end position="99"/>
    </location>
</feature>
<keyword evidence="3 8" id="KW-0813">Transport</keyword>
<name>A0A6J2JZM1_BOMMA</name>
<evidence type="ECO:0000256" key="9">
    <source>
        <dbReference type="SAM" id="Phobius"/>
    </source>
</evidence>
<evidence type="ECO:0000256" key="6">
    <source>
        <dbReference type="ARBA" id="ARBA00023136"/>
    </source>
</evidence>
<dbReference type="Gene3D" id="1.50.40.10">
    <property type="entry name" value="Mitochondrial carrier domain"/>
    <property type="match status" value="1"/>
</dbReference>
<keyword evidence="4 7" id="KW-0812">Transmembrane</keyword>
<dbReference type="PRINTS" id="PR00926">
    <property type="entry name" value="MITOCARRIER"/>
</dbReference>
<protein>
    <submittedName>
        <fullName evidence="11">Mitochondrial thiamine pyrophosphate carrier-like</fullName>
    </submittedName>
</protein>
<evidence type="ECO:0000256" key="1">
    <source>
        <dbReference type="ARBA" id="ARBA00004141"/>
    </source>
</evidence>
<accession>A0A6J2JZM1</accession>
<keyword evidence="5" id="KW-0677">Repeat</keyword>
<dbReference type="Pfam" id="PF00153">
    <property type="entry name" value="Mito_carr"/>
    <property type="match status" value="3"/>
</dbReference>
<dbReference type="InterPro" id="IPR018108">
    <property type="entry name" value="MCP_transmembrane"/>
</dbReference>
<evidence type="ECO:0000256" key="5">
    <source>
        <dbReference type="ARBA" id="ARBA00022737"/>
    </source>
</evidence>
<organism evidence="10 11">
    <name type="scientific">Bombyx mandarina</name>
    <name type="common">Wild silk moth</name>
    <name type="synonym">Wild silkworm</name>
    <dbReference type="NCBI Taxonomy" id="7092"/>
    <lineage>
        <taxon>Eukaryota</taxon>
        <taxon>Metazoa</taxon>
        <taxon>Ecdysozoa</taxon>
        <taxon>Arthropoda</taxon>
        <taxon>Hexapoda</taxon>
        <taxon>Insecta</taxon>
        <taxon>Pterygota</taxon>
        <taxon>Neoptera</taxon>
        <taxon>Endopterygota</taxon>
        <taxon>Lepidoptera</taxon>
        <taxon>Glossata</taxon>
        <taxon>Ditrysia</taxon>
        <taxon>Bombycoidea</taxon>
        <taxon>Bombycidae</taxon>
        <taxon>Bombycinae</taxon>
        <taxon>Bombyx</taxon>
    </lineage>
</organism>
<reference evidence="11" key="1">
    <citation type="submission" date="2025-08" db="UniProtKB">
        <authorList>
            <consortium name="RefSeq"/>
        </authorList>
    </citation>
    <scope>IDENTIFICATION</scope>
    <source>
        <tissue evidence="11">Silk gland</tissue>
    </source>
</reference>
<keyword evidence="10" id="KW-1185">Reference proteome</keyword>
<comment type="subcellular location">
    <subcellularLocation>
        <location evidence="1">Membrane</location>
        <topology evidence="1">Multi-pass membrane protein</topology>
    </subcellularLocation>
</comment>
<dbReference type="Proteomes" id="UP000504629">
    <property type="component" value="Unplaced"/>
</dbReference>
<dbReference type="GO" id="GO:0016020">
    <property type="term" value="C:membrane"/>
    <property type="evidence" value="ECO:0007669"/>
    <property type="project" value="UniProtKB-SubCell"/>
</dbReference>
<keyword evidence="9" id="KW-1133">Transmembrane helix</keyword>
<dbReference type="InterPro" id="IPR002067">
    <property type="entry name" value="MCP"/>
</dbReference>
<dbReference type="PROSITE" id="PS50920">
    <property type="entry name" value="SOLCAR"/>
    <property type="match status" value="3"/>
</dbReference>
<dbReference type="KEGG" id="bman:114246035"/>
<evidence type="ECO:0000313" key="10">
    <source>
        <dbReference type="Proteomes" id="UP000504629"/>
    </source>
</evidence>
<proteinExistence type="inferred from homology"/>
<evidence type="ECO:0000313" key="11">
    <source>
        <dbReference type="RefSeq" id="XP_028034217.1"/>
    </source>
</evidence>
<gene>
    <name evidence="11" type="primary">LOC114246035</name>
</gene>
<evidence type="ECO:0000256" key="8">
    <source>
        <dbReference type="RuleBase" id="RU000488"/>
    </source>
</evidence>
<dbReference type="AlphaFoldDB" id="A0A6J2JZM1"/>
<feature type="repeat" description="Solcar" evidence="7">
    <location>
        <begin position="109"/>
        <end position="193"/>
    </location>
</feature>
<dbReference type="SMR" id="A0A6J2JZM1"/>
<dbReference type="GO" id="GO:0055085">
    <property type="term" value="P:transmembrane transport"/>
    <property type="evidence" value="ECO:0007669"/>
    <property type="project" value="InterPro"/>
</dbReference>
<dbReference type="OrthoDB" id="18574at2759"/>
<evidence type="ECO:0000256" key="2">
    <source>
        <dbReference type="ARBA" id="ARBA00006375"/>
    </source>
</evidence>
<dbReference type="InterPro" id="IPR023395">
    <property type="entry name" value="MCP_dom_sf"/>
</dbReference>
<sequence length="317" mass="35651">MVGYQENDTLTSNQKLISGCVSGFMTRFITQPLDVVKLREQLKSPAVRAADQKEWFKATRKIFKNEGITAFWQGHNVGQIHSMISLTCQFFVYEVSTKAVAVSNVHNRYKPFLVFMCGVLAGGSTALLVSPLEVIRVRQMLNKSQYKGIINGAREVYKTRGILSFYEGVNASLLQMGPSVGIGFAVFNFVQPLVLARMHNCDRGHCKSGRHHYNPEHVLLASTIAGSASGFVSKSVTYPFDLAKRRMQISSYRSVNQPVSKELMKCTSLSDCLVNMYREDGIRGMFRGWKITIYKAQITSIVSFTSYELMCYSLRQI</sequence>
<feature type="transmembrane region" description="Helical" evidence="9">
    <location>
        <begin position="112"/>
        <end position="135"/>
    </location>
</feature>
<feature type="repeat" description="Solcar" evidence="7">
    <location>
        <begin position="217"/>
        <end position="313"/>
    </location>
</feature>
<dbReference type="GeneID" id="114246035"/>
<dbReference type="RefSeq" id="XP_028034217.1">
    <property type="nucleotide sequence ID" value="XM_028178416.1"/>
</dbReference>
<evidence type="ECO:0000256" key="7">
    <source>
        <dbReference type="PROSITE-ProRule" id="PRU00282"/>
    </source>
</evidence>
<dbReference type="SUPFAM" id="SSF103506">
    <property type="entry name" value="Mitochondrial carrier"/>
    <property type="match status" value="1"/>
</dbReference>
<dbReference type="PANTHER" id="PTHR24089">
    <property type="entry name" value="SOLUTE CARRIER FAMILY 25"/>
    <property type="match status" value="1"/>
</dbReference>
<evidence type="ECO:0000256" key="4">
    <source>
        <dbReference type="ARBA" id="ARBA00022692"/>
    </source>
</evidence>
<keyword evidence="6 7" id="KW-0472">Membrane</keyword>